<keyword evidence="2" id="KW-0472">Membrane</keyword>
<feature type="region of interest" description="Disordered" evidence="1">
    <location>
        <begin position="1"/>
        <end position="37"/>
    </location>
</feature>
<comment type="caution">
    <text evidence="4">The sequence shown here is derived from an EMBL/GenBank/DDBJ whole genome shotgun (WGS) entry which is preliminary data.</text>
</comment>
<dbReference type="AlphaFoldDB" id="A0A1C7MKE7"/>
<evidence type="ECO:0000313" key="4">
    <source>
        <dbReference type="EMBL" id="OBZ77351.1"/>
    </source>
</evidence>
<reference evidence="4 5" key="1">
    <citation type="submission" date="2016-03" db="EMBL/GenBank/DDBJ databases">
        <title>Whole genome sequencing of Grifola frondosa 9006-11.</title>
        <authorList>
            <person name="Min B."/>
            <person name="Park H."/>
            <person name="Kim J.-G."/>
            <person name="Cho H."/>
            <person name="Oh Y.-L."/>
            <person name="Kong W.-S."/>
            <person name="Choi I.-G."/>
        </authorList>
    </citation>
    <scope>NUCLEOTIDE SEQUENCE [LARGE SCALE GENOMIC DNA]</scope>
    <source>
        <strain evidence="4 5">9006-11</strain>
    </source>
</reference>
<feature type="transmembrane region" description="Helical" evidence="2">
    <location>
        <begin position="89"/>
        <end position="108"/>
    </location>
</feature>
<dbReference type="OrthoDB" id="3269725at2759"/>
<evidence type="ECO:0000313" key="5">
    <source>
        <dbReference type="Proteomes" id="UP000092993"/>
    </source>
</evidence>
<organism evidence="4 5">
    <name type="scientific">Grifola frondosa</name>
    <name type="common">Maitake</name>
    <name type="synonym">Polyporus frondosus</name>
    <dbReference type="NCBI Taxonomy" id="5627"/>
    <lineage>
        <taxon>Eukaryota</taxon>
        <taxon>Fungi</taxon>
        <taxon>Dikarya</taxon>
        <taxon>Basidiomycota</taxon>
        <taxon>Agaricomycotina</taxon>
        <taxon>Agaricomycetes</taxon>
        <taxon>Polyporales</taxon>
        <taxon>Grifolaceae</taxon>
        <taxon>Grifola</taxon>
    </lineage>
</organism>
<feature type="domain" description="DUF6535" evidence="3">
    <location>
        <begin position="67"/>
        <end position="243"/>
    </location>
</feature>
<dbReference type="STRING" id="5627.A0A1C7MKE7"/>
<evidence type="ECO:0000256" key="2">
    <source>
        <dbReference type="SAM" id="Phobius"/>
    </source>
</evidence>
<keyword evidence="5" id="KW-1185">Reference proteome</keyword>
<accession>A0A1C7MKE7</accession>
<dbReference type="Proteomes" id="UP000092993">
    <property type="component" value="Unassembled WGS sequence"/>
</dbReference>
<name>A0A1C7MKE7_GRIFR</name>
<keyword evidence="2" id="KW-0812">Transmembrane</keyword>
<protein>
    <recommendedName>
        <fullName evidence="3">DUF6535 domain-containing protein</fullName>
    </recommendedName>
</protein>
<evidence type="ECO:0000256" key="1">
    <source>
        <dbReference type="SAM" id="MobiDB-lite"/>
    </source>
</evidence>
<dbReference type="EMBL" id="LUGG01000002">
    <property type="protein sequence ID" value="OBZ77351.1"/>
    <property type="molecule type" value="Genomic_DNA"/>
</dbReference>
<keyword evidence="2" id="KW-1133">Transmembrane helix</keyword>
<feature type="transmembrane region" description="Helical" evidence="2">
    <location>
        <begin position="251"/>
        <end position="274"/>
    </location>
</feature>
<proteinExistence type="predicted"/>
<sequence>MVSERPVTTSRRGGVRSDTAQSLRDEHSQGAPENTTVEIYRGRAPQDAASNFHDQSYRPEVPQVDMWKLYLDPALREDKESVQQWNSDLDSLLLFAALFSAVLTAFIIESYKNLSMDSGNASVELLQAILVTLQANGSAPSSSFAAPDISHFAPTGSAIRVNIYWFASLIISLSTALIAILAKQWLNYLLAGLSPVPSVQGRQRQYRMDGMLKWKLPDLLSFLPALLHIALLLFFAGLVDFVWYINRSVALVSFVLVVAAFLVYSSTIVLSCLYPDCPFKTSVTVLLSVIHQHLRFIYKQLLVGFGMLEDLLQVIRKHCGLWFRLRRHVKGRSLTHAIAEVWRNRNAQVKALNDNPGVHFSALKSKDEEVVSQNSSILDTRSLIWLIHNSARLVDSQKLVHAIISFPHIVSHRQLLVDGGTALFLEKLVLDWYTTGDQLINLSKDPVRYSDFVHCIGVLGALVCEAEATDEAYATKAIVGTSGLEDVPFLSITSSQNTAIIPASLDAGPCSFALVYQLFSEFEQLPLLVASYTLRLTARLAEPNAEWIWKHFGDKQIHERFFAKILQADWRAMPKRDLHAAVTTMIHLALCDTIRNQRDSRTHCGRDRRYTWLVCPNR</sequence>
<dbReference type="Pfam" id="PF20153">
    <property type="entry name" value="DUF6535"/>
    <property type="match status" value="1"/>
</dbReference>
<dbReference type="OMA" id="YMSARIA"/>
<feature type="compositionally biased region" description="Polar residues" evidence="1">
    <location>
        <begin position="1"/>
        <end position="11"/>
    </location>
</feature>
<dbReference type="InterPro" id="IPR045338">
    <property type="entry name" value="DUF6535"/>
</dbReference>
<gene>
    <name evidence="4" type="ORF">A0H81_02080</name>
</gene>
<feature type="transmembrane region" description="Helical" evidence="2">
    <location>
        <begin position="163"/>
        <end position="182"/>
    </location>
</feature>
<feature type="transmembrane region" description="Helical" evidence="2">
    <location>
        <begin position="219"/>
        <end position="245"/>
    </location>
</feature>
<evidence type="ECO:0000259" key="3">
    <source>
        <dbReference type="Pfam" id="PF20153"/>
    </source>
</evidence>